<keyword evidence="5" id="KW-0411">Iron-sulfur</keyword>
<dbReference type="PANTHER" id="PTHR36923:SF3">
    <property type="entry name" value="FERREDOXIN"/>
    <property type="match status" value="1"/>
</dbReference>
<organism evidence="6">
    <name type="scientific">mine drainage metagenome</name>
    <dbReference type="NCBI Taxonomy" id="410659"/>
    <lineage>
        <taxon>unclassified sequences</taxon>
        <taxon>metagenomes</taxon>
        <taxon>ecological metagenomes</taxon>
    </lineage>
</organism>
<dbReference type="InterPro" id="IPR001080">
    <property type="entry name" value="3Fe4S_ferredoxin"/>
</dbReference>
<dbReference type="EMBL" id="AUZX01011104">
    <property type="protein sequence ID" value="EQD44357.1"/>
    <property type="molecule type" value="Genomic_DNA"/>
</dbReference>
<keyword evidence="2" id="KW-0479">Metal-binding</keyword>
<sequence>MGGSIKIGRIRIMKVTVDLDKCSDHGQCVFAAPDVFALNSRGELTFRDVAKGTYVSGELDEDLRDSIEEAIDVCPMQAIEIED</sequence>
<dbReference type="Pfam" id="PF13459">
    <property type="entry name" value="Fer4_15"/>
    <property type="match status" value="1"/>
</dbReference>
<proteinExistence type="predicted"/>
<dbReference type="PRINTS" id="PR00352">
    <property type="entry name" value="3FE4SFRDOXIN"/>
</dbReference>
<dbReference type="SUPFAM" id="SSF54862">
    <property type="entry name" value="4Fe-4S ferredoxins"/>
    <property type="match status" value="1"/>
</dbReference>
<keyword evidence="1" id="KW-0813">Transport</keyword>
<dbReference type="PANTHER" id="PTHR36923">
    <property type="entry name" value="FERREDOXIN"/>
    <property type="match status" value="1"/>
</dbReference>
<reference evidence="6" key="1">
    <citation type="submission" date="2013-08" db="EMBL/GenBank/DDBJ databases">
        <authorList>
            <person name="Mendez C."/>
            <person name="Richter M."/>
            <person name="Ferrer M."/>
            <person name="Sanchez J."/>
        </authorList>
    </citation>
    <scope>NUCLEOTIDE SEQUENCE</scope>
</reference>
<evidence type="ECO:0000313" key="6">
    <source>
        <dbReference type="EMBL" id="EQD44357.1"/>
    </source>
</evidence>
<dbReference type="InterPro" id="IPR051269">
    <property type="entry name" value="Fe-S_cluster_ET"/>
</dbReference>
<evidence type="ECO:0000256" key="3">
    <source>
        <dbReference type="ARBA" id="ARBA00022982"/>
    </source>
</evidence>
<accession>T0ZIS7</accession>
<evidence type="ECO:0000256" key="4">
    <source>
        <dbReference type="ARBA" id="ARBA00023004"/>
    </source>
</evidence>
<dbReference type="GO" id="GO:0005506">
    <property type="term" value="F:iron ion binding"/>
    <property type="evidence" value="ECO:0007669"/>
    <property type="project" value="InterPro"/>
</dbReference>
<evidence type="ECO:0000256" key="1">
    <source>
        <dbReference type="ARBA" id="ARBA00022448"/>
    </source>
</evidence>
<dbReference type="Gene3D" id="3.30.70.20">
    <property type="match status" value="1"/>
</dbReference>
<reference evidence="6" key="2">
    <citation type="journal article" date="2014" name="ISME J.">
        <title>Microbial stratification in low pH oxic and suboxic macroscopic growths along an acid mine drainage.</title>
        <authorList>
            <person name="Mendez-Garcia C."/>
            <person name="Mesa V."/>
            <person name="Sprenger R.R."/>
            <person name="Richter M."/>
            <person name="Diez M.S."/>
            <person name="Solano J."/>
            <person name="Bargiela R."/>
            <person name="Golyshina O.V."/>
            <person name="Manteca A."/>
            <person name="Ramos J.L."/>
            <person name="Gallego J.R."/>
            <person name="Llorente I."/>
            <person name="Martins Dos Santos V.A."/>
            <person name="Jensen O.N."/>
            <person name="Pelaez A.I."/>
            <person name="Sanchez J."/>
            <person name="Ferrer M."/>
        </authorList>
    </citation>
    <scope>NUCLEOTIDE SEQUENCE</scope>
</reference>
<keyword evidence="3" id="KW-0249">Electron transport</keyword>
<name>T0ZIS7_9ZZZZ</name>
<protein>
    <submittedName>
        <fullName evidence="6">Ferredoxin protein</fullName>
    </submittedName>
</protein>
<gene>
    <name evidence="6" type="ORF">B1A_15135</name>
</gene>
<comment type="caution">
    <text evidence="6">The sequence shown here is derived from an EMBL/GenBank/DDBJ whole genome shotgun (WGS) entry which is preliminary data.</text>
</comment>
<evidence type="ECO:0000256" key="5">
    <source>
        <dbReference type="ARBA" id="ARBA00023014"/>
    </source>
</evidence>
<dbReference type="GO" id="GO:0051536">
    <property type="term" value="F:iron-sulfur cluster binding"/>
    <property type="evidence" value="ECO:0007669"/>
    <property type="project" value="UniProtKB-KW"/>
</dbReference>
<dbReference type="GO" id="GO:0009055">
    <property type="term" value="F:electron transfer activity"/>
    <property type="evidence" value="ECO:0007669"/>
    <property type="project" value="InterPro"/>
</dbReference>
<dbReference type="AlphaFoldDB" id="T0ZIS7"/>
<keyword evidence="4" id="KW-0408">Iron</keyword>
<evidence type="ECO:0000256" key="2">
    <source>
        <dbReference type="ARBA" id="ARBA00022723"/>
    </source>
</evidence>